<organism evidence="1 2">
    <name type="scientific">Arthrobacter crystallopoietes BAB-32</name>
    <dbReference type="NCBI Taxonomy" id="1246476"/>
    <lineage>
        <taxon>Bacteria</taxon>
        <taxon>Bacillati</taxon>
        <taxon>Actinomycetota</taxon>
        <taxon>Actinomycetes</taxon>
        <taxon>Micrococcales</taxon>
        <taxon>Micrococcaceae</taxon>
        <taxon>Crystallibacter</taxon>
    </lineage>
</organism>
<dbReference type="Proteomes" id="UP000010729">
    <property type="component" value="Unassembled WGS sequence"/>
</dbReference>
<dbReference type="AlphaFoldDB" id="N1V002"/>
<dbReference type="RefSeq" id="WP_005270874.1">
    <property type="nucleotide sequence ID" value="NZ_ANPE02000182.1"/>
</dbReference>
<evidence type="ECO:0000313" key="1">
    <source>
        <dbReference type="EMBL" id="EMY33349.1"/>
    </source>
</evidence>
<gene>
    <name evidence="1" type="ORF">D477_015306</name>
</gene>
<dbReference type="OrthoDB" id="3268233at2"/>
<proteinExistence type="predicted"/>
<name>N1V002_9MICC</name>
<sequence length="118" mass="12549">MADSAAKLRQSAVTVPLDRLPRRGRIRSSGYVESITILPAGQAPSFSAVVTSILPGEPGAKPAGPAARIQLIWLGQRRVPGIDAGIRLGFDGMVFDVDGMPTMYNPGYEILSLLENES</sequence>
<dbReference type="EMBL" id="ANPE02000182">
    <property type="protein sequence ID" value="EMY33349.1"/>
    <property type="molecule type" value="Genomic_DNA"/>
</dbReference>
<accession>N1V002</accession>
<evidence type="ECO:0000313" key="2">
    <source>
        <dbReference type="Proteomes" id="UP000010729"/>
    </source>
</evidence>
<protein>
    <submittedName>
        <fullName evidence="1">Uncharacterized protein</fullName>
    </submittedName>
</protein>
<keyword evidence="2" id="KW-1185">Reference proteome</keyword>
<reference evidence="1 2" key="1">
    <citation type="journal article" date="2013" name="Genome Announc.">
        <title>Draft Genome Sequence of Arthrobacter crystallopoietes Strain BAB-32, Revealing Genes for Bioremediation.</title>
        <authorList>
            <person name="Joshi M.N."/>
            <person name="Pandit A.S."/>
            <person name="Sharma A."/>
            <person name="Pandya R.V."/>
            <person name="Desai S.M."/>
            <person name="Saxena A.K."/>
            <person name="Bagatharia S.B."/>
        </authorList>
    </citation>
    <scope>NUCLEOTIDE SEQUENCE [LARGE SCALE GENOMIC DNA]</scope>
    <source>
        <strain evidence="1 2">BAB-32</strain>
    </source>
</reference>
<comment type="caution">
    <text evidence="1">The sequence shown here is derived from an EMBL/GenBank/DDBJ whole genome shotgun (WGS) entry which is preliminary data.</text>
</comment>